<dbReference type="Proteomes" id="UP001642540">
    <property type="component" value="Unassembled WGS sequence"/>
</dbReference>
<reference evidence="8 9" key="1">
    <citation type="submission" date="2024-08" db="EMBL/GenBank/DDBJ databases">
        <authorList>
            <person name="Cucini C."/>
            <person name="Frati F."/>
        </authorList>
    </citation>
    <scope>NUCLEOTIDE SEQUENCE [LARGE SCALE GENOMIC DNA]</scope>
</reference>
<dbReference type="EMBL" id="CAXLJM020000024">
    <property type="protein sequence ID" value="CAL8091815.1"/>
    <property type="molecule type" value="Genomic_DNA"/>
</dbReference>
<feature type="compositionally biased region" description="Basic and acidic residues" evidence="5">
    <location>
        <begin position="278"/>
        <end position="287"/>
    </location>
</feature>
<feature type="compositionally biased region" description="Basic and acidic residues" evidence="5">
    <location>
        <begin position="591"/>
        <end position="617"/>
    </location>
</feature>
<feature type="compositionally biased region" description="Acidic residues" evidence="5">
    <location>
        <begin position="117"/>
        <end position="147"/>
    </location>
</feature>
<feature type="compositionally biased region" description="Basic and acidic residues" evidence="5">
    <location>
        <begin position="515"/>
        <end position="535"/>
    </location>
</feature>
<evidence type="ECO:0000259" key="7">
    <source>
        <dbReference type="Pfam" id="PF25121"/>
    </source>
</evidence>
<dbReference type="Pfam" id="PF08159">
    <property type="entry name" value="NUC153"/>
    <property type="match status" value="1"/>
</dbReference>
<feature type="compositionally biased region" description="Basic and acidic residues" evidence="5">
    <location>
        <begin position="107"/>
        <end position="116"/>
    </location>
</feature>
<evidence type="ECO:0000256" key="4">
    <source>
        <dbReference type="ARBA" id="ARBA00023242"/>
    </source>
</evidence>
<evidence type="ECO:0000256" key="2">
    <source>
        <dbReference type="ARBA" id="ARBA00009087"/>
    </source>
</evidence>
<evidence type="ECO:0000313" key="8">
    <source>
        <dbReference type="EMBL" id="CAL8091815.1"/>
    </source>
</evidence>
<dbReference type="InterPro" id="IPR012580">
    <property type="entry name" value="NUC153"/>
</dbReference>
<feature type="domain" description="NUC153" evidence="6">
    <location>
        <begin position="677"/>
        <end position="705"/>
    </location>
</feature>
<feature type="compositionally biased region" description="Basic and acidic residues" evidence="5">
    <location>
        <begin position="659"/>
        <end position="670"/>
    </location>
</feature>
<keyword evidence="9" id="KW-1185">Reference proteome</keyword>
<feature type="region of interest" description="Disordered" evidence="5">
    <location>
        <begin position="436"/>
        <end position="473"/>
    </location>
</feature>
<feature type="region of interest" description="Disordered" evidence="5">
    <location>
        <begin position="60"/>
        <end position="214"/>
    </location>
</feature>
<evidence type="ECO:0000256" key="5">
    <source>
        <dbReference type="SAM" id="MobiDB-lite"/>
    </source>
</evidence>
<dbReference type="InterPro" id="IPR039754">
    <property type="entry name" value="Esf1"/>
</dbReference>
<feature type="compositionally biased region" description="Basic residues" evidence="5">
    <location>
        <begin position="646"/>
        <end position="658"/>
    </location>
</feature>
<accession>A0ABP1Q787</accession>
<feature type="region of interest" description="Disordered" evidence="5">
    <location>
        <begin position="709"/>
        <end position="740"/>
    </location>
</feature>
<gene>
    <name evidence="8" type="ORF">ODALV1_LOCUS8035</name>
</gene>
<feature type="compositionally biased region" description="Acidic residues" evidence="5">
    <location>
        <begin position="288"/>
        <end position="310"/>
    </location>
</feature>
<feature type="region of interest" description="Disordered" evidence="5">
    <location>
        <begin position="646"/>
        <end position="671"/>
    </location>
</feature>
<feature type="compositionally biased region" description="Basic and acidic residues" evidence="5">
    <location>
        <begin position="60"/>
        <end position="70"/>
    </location>
</feature>
<keyword evidence="3" id="KW-0175">Coiled coil</keyword>
<organism evidence="8 9">
    <name type="scientific">Orchesella dallaii</name>
    <dbReference type="NCBI Taxonomy" id="48710"/>
    <lineage>
        <taxon>Eukaryota</taxon>
        <taxon>Metazoa</taxon>
        <taxon>Ecdysozoa</taxon>
        <taxon>Arthropoda</taxon>
        <taxon>Hexapoda</taxon>
        <taxon>Collembola</taxon>
        <taxon>Entomobryomorpha</taxon>
        <taxon>Entomobryoidea</taxon>
        <taxon>Orchesellidae</taxon>
        <taxon>Orchesellinae</taxon>
        <taxon>Orchesella</taxon>
    </lineage>
</organism>
<comment type="subcellular location">
    <subcellularLocation>
        <location evidence="1">Nucleus</location>
        <location evidence="1">Nucleolus</location>
    </subcellularLocation>
</comment>
<feature type="compositionally biased region" description="Acidic residues" evidence="5">
    <location>
        <begin position="181"/>
        <end position="200"/>
    </location>
</feature>
<evidence type="ECO:0008006" key="10">
    <source>
        <dbReference type="Google" id="ProtNLM"/>
    </source>
</evidence>
<evidence type="ECO:0000313" key="9">
    <source>
        <dbReference type="Proteomes" id="UP001642540"/>
    </source>
</evidence>
<evidence type="ECO:0000259" key="6">
    <source>
        <dbReference type="Pfam" id="PF08159"/>
    </source>
</evidence>
<name>A0ABP1Q787_9HEXA</name>
<comment type="similarity">
    <text evidence="2">Belongs to the ESF1 family.</text>
</comment>
<feature type="region of interest" description="Disordered" evidence="5">
    <location>
        <begin position="515"/>
        <end position="617"/>
    </location>
</feature>
<feature type="region of interest" description="Disordered" evidence="5">
    <location>
        <begin position="266"/>
        <end position="317"/>
    </location>
</feature>
<evidence type="ECO:0000256" key="3">
    <source>
        <dbReference type="ARBA" id="ARBA00023054"/>
    </source>
</evidence>
<feature type="compositionally biased region" description="Basic and acidic residues" evidence="5">
    <location>
        <begin position="201"/>
        <end position="214"/>
    </location>
</feature>
<comment type="caution">
    <text evidence="8">The sequence shown here is derived from an EMBL/GenBank/DDBJ whole genome shotgun (WGS) entry which is preliminary data.</text>
</comment>
<evidence type="ECO:0000256" key="1">
    <source>
        <dbReference type="ARBA" id="ARBA00004604"/>
    </source>
</evidence>
<dbReference type="InterPro" id="IPR056750">
    <property type="entry name" value="RRM_ESF1"/>
</dbReference>
<feature type="compositionally biased region" description="Acidic residues" evidence="5">
    <location>
        <begin position="560"/>
        <end position="579"/>
    </location>
</feature>
<feature type="compositionally biased region" description="Basic residues" evidence="5">
    <location>
        <begin position="536"/>
        <end position="549"/>
    </location>
</feature>
<feature type="compositionally biased region" description="Basic and acidic residues" evidence="5">
    <location>
        <begin position="157"/>
        <end position="179"/>
    </location>
</feature>
<proteinExistence type="inferred from homology"/>
<feature type="domain" description="ESF1 RRM" evidence="7">
    <location>
        <begin position="220"/>
        <end position="383"/>
    </location>
</feature>
<sequence length="773" mass="89116">MERRKKKVSGAPTKTVDSVKDARFAHILKNPIYRPVPKKERKIEIDKRFQGMFNDEKFKLKYKTDKRGRPVETTTDENLKRYYNLEEEEVEEAVEKSTTSKKKKAKDVKAKAKQVEDDKEGEEEDSEDESGSDSAESDEEIEGDVKEDEIKTPLTKLKVDQATRKKLHSNEIDYARGEADFTSDESSDDDSSSAGDENEVSFEHDWGELDKDADRVEDGTRRLALCNMDWDRVRAVDLMVLLSSFLPPGGVIESINIYPSEYGKQRMAEEDVQGPKELVGDRVKTEVCSDDDEDFEDSNDGSGDSEDEDGEGSRYHREKLRQYQLNRLKYYYAVAEFDSRETAEKVYAECDGMEYESSAAKVDLRFIPDEMNFDEDQPKDSCTEMPDSSKYRPRFFTTTALQQIKVDLTWDETDPLRKELTEKIFDLKENVDDDDIRAYLATSSESEEDEDDEAGTEQVQDDPQKGSKQDSISKYKALLQSIETSEKKSKEKDCEMEITWGVGLKETTEKLVKKKMEEDEKAKRTPWEEMQDKQKEKRKQRKHERKRKVSKSDSDSDSSGNEDDQQPFSDDDVDIDMSDEFFRSEMQSNDILKEATKKSKKTKPEKASKFDKPAKDASLELLMMDDDDNKRHFSLKKIIDNENVSKAKKKRNMKKKRKLAEEASDSKNDDFEIDVGDQRFSALFNSHHYNVDPSDPNFKKTKAMEKIITEKQKRRGHGPPAAVETQSTTNDMDDTEAQSKKLGISKKAELSYLVKSIKRNTANLKSKKTKIRR</sequence>
<dbReference type="PANTHER" id="PTHR12202:SF0">
    <property type="entry name" value="ESF1 HOMOLOG"/>
    <property type="match status" value="1"/>
</dbReference>
<protein>
    <recommendedName>
        <fullName evidence="10">ESF1</fullName>
    </recommendedName>
</protein>
<feature type="compositionally biased region" description="Acidic residues" evidence="5">
    <location>
        <begin position="445"/>
        <end position="455"/>
    </location>
</feature>
<dbReference type="PANTHER" id="PTHR12202">
    <property type="entry name" value="ESF1 HOMOLOG"/>
    <property type="match status" value="1"/>
</dbReference>
<feature type="compositionally biased region" description="Basic and acidic residues" evidence="5">
    <location>
        <begin position="462"/>
        <end position="473"/>
    </location>
</feature>
<keyword evidence="4" id="KW-0539">Nucleus</keyword>
<dbReference type="Pfam" id="PF25121">
    <property type="entry name" value="RRM_ESF1"/>
    <property type="match status" value="1"/>
</dbReference>